<dbReference type="Pfam" id="PF00005">
    <property type="entry name" value="ABC_tran"/>
    <property type="match status" value="1"/>
</dbReference>
<name>A0A8K0KRQ3_LADFU</name>
<dbReference type="GO" id="GO:0016887">
    <property type="term" value="F:ATP hydrolysis activity"/>
    <property type="evidence" value="ECO:0007669"/>
    <property type="project" value="InterPro"/>
</dbReference>
<dbReference type="Proteomes" id="UP000792457">
    <property type="component" value="Unassembled WGS sequence"/>
</dbReference>
<dbReference type="AlphaFoldDB" id="A0A8K0KRQ3"/>
<reference evidence="2" key="2">
    <citation type="submission" date="2017-10" db="EMBL/GenBank/DDBJ databases">
        <title>Ladona fulva Genome sequencing and assembly.</title>
        <authorList>
            <person name="Murali S."/>
            <person name="Richards S."/>
            <person name="Bandaranaike D."/>
            <person name="Bellair M."/>
            <person name="Blankenburg K."/>
            <person name="Chao H."/>
            <person name="Dinh H."/>
            <person name="Doddapaneni H."/>
            <person name="Dugan-Rocha S."/>
            <person name="Elkadiri S."/>
            <person name="Gnanaolivu R."/>
            <person name="Hernandez B."/>
            <person name="Skinner E."/>
            <person name="Javaid M."/>
            <person name="Lee S."/>
            <person name="Li M."/>
            <person name="Ming W."/>
            <person name="Munidasa M."/>
            <person name="Muniz J."/>
            <person name="Nguyen L."/>
            <person name="Hughes D."/>
            <person name="Osuji N."/>
            <person name="Pu L.-L."/>
            <person name="Puazo M."/>
            <person name="Qu C."/>
            <person name="Quiroz J."/>
            <person name="Raj R."/>
            <person name="Weissenberger G."/>
            <person name="Xin Y."/>
            <person name="Zou X."/>
            <person name="Han Y."/>
            <person name="Worley K."/>
            <person name="Muzny D."/>
            <person name="Gibbs R."/>
        </authorList>
    </citation>
    <scope>NUCLEOTIDE SEQUENCE</scope>
    <source>
        <strain evidence="2">Sampled in the wild</strain>
    </source>
</reference>
<dbReference type="SUPFAM" id="SSF52540">
    <property type="entry name" value="P-loop containing nucleoside triphosphate hydrolases"/>
    <property type="match status" value="1"/>
</dbReference>
<evidence type="ECO:0000313" key="2">
    <source>
        <dbReference type="EMBL" id="KAG8239249.1"/>
    </source>
</evidence>
<dbReference type="Gene3D" id="3.40.50.300">
    <property type="entry name" value="P-loop containing nucleotide triphosphate hydrolases"/>
    <property type="match status" value="1"/>
</dbReference>
<dbReference type="GO" id="GO:0005743">
    <property type="term" value="C:mitochondrial inner membrane"/>
    <property type="evidence" value="ECO:0007669"/>
    <property type="project" value="TreeGrafter"/>
</dbReference>
<protein>
    <recommendedName>
        <fullName evidence="1">ABC transporter domain-containing protein</fullName>
    </recommendedName>
</protein>
<dbReference type="OrthoDB" id="6500128at2759"/>
<feature type="domain" description="ABC transporter" evidence="1">
    <location>
        <begin position="18"/>
        <end position="67"/>
    </location>
</feature>
<dbReference type="InterPro" id="IPR039421">
    <property type="entry name" value="Type_1_exporter"/>
</dbReference>
<reference evidence="2" key="1">
    <citation type="submission" date="2013-04" db="EMBL/GenBank/DDBJ databases">
        <authorList>
            <person name="Qu J."/>
            <person name="Murali S.C."/>
            <person name="Bandaranaike D."/>
            <person name="Bellair M."/>
            <person name="Blankenburg K."/>
            <person name="Chao H."/>
            <person name="Dinh H."/>
            <person name="Doddapaneni H."/>
            <person name="Downs B."/>
            <person name="Dugan-Rocha S."/>
            <person name="Elkadiri S."/>
            <person name="Gnanaolivu R.D."/>
            <person name="Hernandez B."/>
            <person name="Javaid M."/>
            <person name="Jayaseelan J.C."/>
            <person name="Lee S."/>
            <person name="Li M."/>
            <person name="Ming W."/>
            <person name="Munidasa M."/>
            <person name="Muniz J."/>
            <person name="Nguyen L."/>
            <person name="Ongeri F."/>
            <person name="Osuji N."/>
            <person name="Pu L.-L."/>
            <person name="Puazo M."/>
            <person name="Qu C."/>
            <person name="Quiroz J."/>
            <person name="Raj R."/>
            <person name="Weissenberger G."/>
            <person name="Xin Y."/>
            <person name="Zou X."/>
            <person name="Han Y."/>
            <person name="Richards S."/>
            <person name="Worley K."/>
            <person name="Muzny D."/>
            <person name="Gibbs R."/>
        </authorList>
    </citation>
    <scope>NUCLEOTIDE SEQUENCE</scope>
    <source>
        <strain evidence="2">Sampled in the wild</strain>
    </source>
</reference>
<proteinExistence type="predicted"/>
<dbReference type="GO" id="GO:0015421">
    <property type="term" value="F:ABC-type oligopeptide transporter activity"/>
    <property type="evidence" value="ECO:0007669"/>
    <property type="project" value="TreeGrafter"/>
</dbReference>
<dbReference type="InterPro" id="IPR003439">
    <property type="entry name" value="ABC_transporter-like_ATP-bd"/>
</dbReference>
<dbReference type="GO" id="GO:0090374">
    <property type="term" value="P:oligopeptide export from mitochondrion"/>
    <property type="evidence" value="ECO:0007669"/>
    <property type="project" value="TreeGrafter"/>
</dbReference>
<dbReference type="InterPro" id="IPR027417">
    <property type="entry name" value="P-loop_NTPase"/>
</dbReference>
<keyword evidence="3" id="KW-1185">Reference proteome</keyword>
<sequence length="189" mass="20249">MDLVLPSNGVTDAQMQERLINAAKEANALDFIMKLPEKFDTHVGERGIMLSGGQKQRVAIARAIIKGSVNNEAVVPVEDFYYPFDTAGESALRRPINSPLAVTDSLFMREFSHTTGSPLALPVGETAGPDCKSVDAVDVAGGSWSTEDLPGSGSAYAGFTLSTDTFAGFPRIRKVMFFGPRSITSYGPR</sequence>
<dbReference type="PANTHER" id="PTHR43394">
    <property type="entry name" value="ATP-DEPENDENT PERMEASE MDL1, MITOCHONDRIAL"/>
    <property type="match status" value="1"/>
</dbReference>
<dbReference type="PANTHER" id="PTHR43394:SF1">
    <property type="entry name" value="ATP-BINDING CASSETTE SUB-FAMILY B MEMBER 10, MITOCHONDRIAL"/>
    <property type="match status" value="1"/>
</dbReference>
<dbReference type="GO" id="GO:0005524">
    <property type="term" value="F:ATP binding"/>
    <property type="evidence" value="ECO:0007669"/>
    <property type="project" value="InterPro"/>
</dbReference>
<organism evidence="2 3">
    <name type="scientific">Ladona fulva</name>
    <name type="common">Scarce chaser dragonfly</name>
    <name type="synonym">Libellula fulva</name>
    <dbReference type="NCBI Taxonomy" id="123851"/>
    <lineage>
        <taxon>Eukaryota</taxon>
        <taxon>Metazoa</taxon>
        <taxon>Ecdysozoa</taxon>
        <taxon>Arthropoda</taxon>
        <taxon>Hexapoda</taxon>
        <taxon>Insecta</taxon>
        <taxon>Pterygota</taxon>
        <taxon>Palaeoptera</taxon>
        <taxon>Odonata</taxon>
        <taxon>Epiprocta</taxon>
        <taxon>Anisoptera</taxon>
        <taxon>Libelluloidea</taxon>
        <taxon>Libellulidae</taxon>
        <taxon>Ladona</taxon>
    </lineage>
</organism>
<gene>
    <name evidence="2" type="ORF">J437_LFUL010639</name>
</gene>
<dbReference type="EMBL" id="KZ309568">
    <property type="protein sequence ID" value="KAG8239249.1"/>
    <property type="molecule type" value="Genomic_DNA"/>
</dbReference>
<evidence type="ECO:0000259" key="1">
    <source>
        <dbReference type="Pfam" id="PF00005"/>
    </source>
</evidence>
<evidence type="ECO:0000313" key="3">
    <source>
        <dbReference type="Proteomes" id="UP000792457"/>
    </source>
</evidence>
<comment type="caution">
    <text evidence="2">The sequence shown here is derived from an EMBL/GenBank/DDBJ whole genome shotgun (WGS) entry which is preliminary data.</text>
</comment>
<accession>A0A8K0KRQ3</accession>